<feature type="domain" description="Antitoxin Xre/MbcA/ParS-like toxin-binding" evidence="1">
    <location>
        <begin position="94"/>
        <end position="145"/>
    </location>
</feature>
<evidence type="ECO:0000259" key="1">
    <source>
        <dbReference type="Pfam" id="PF09722"/>
    </source>
</evidence>
<comment type="caution">
    <text evidence="3">The sequence shown here is derived from an EMBL/GenBank/DDBJ whole genome shotgun (WGS) entry which is preliminary data.</text>
</comment>
<sequence length="148" mass="16295">MRMFTPAQQRDESTLWHVVSFPPEGSIQLLELLKQGLPTDVIENIHQWTGINKADIVQIAGISGRQVSRRKNGPKTLSPEQSESIARLVRVMNAAIALFEDDKEQAIHWLTHPVRALGQTAPASLISTESGAIAVLNLIGRLEHGVFS</sequence>
<dbReference type="GeneID" id="78451996"/>
<dbReference type="InterPro" id="IPR011979">
    <property type="entry name" value="Antitox_Xre"/>
</dbReference>
<reference evidence="3 4" key="1">
    <citation type="submission" date="2016-04" db="EMBL/GenBank/DDBJ databases">
        <title>ATOL: Assembling a taxonomically balanced genome-scale reconstruction of the evolutionary history of the Enterobacteriaceae.</title>
        <authorList>
            <person name="Plunkett G.III."/>
            <person name="Neeno-Eckwall E.C."/>
            <person name="Glasner J.D."/>
            <person name="Perna N.T."/>
        </authorList>
    </citation>
    <scope>NUCLEOTIDE SEQUENCE [LARGE SCALE GENOMIC DNA]</scope>
    <source>
        <strain evidence="3 4">ATCC 12841</strain>
    </source>
</reference>
<dbReference type="NCBIfam" id="TIGR02293">
    <property type="entry name" value="TAS_TIGR02293"/>
    <property type="match status" value="1"/>
</dbReference>
<dbReference type="GO" id="GO:0003677">
    <property type="term" value="F:DNA binding"/>
    <property type="evidence" value="ECO:0007669"/>
    <property type="project" value="InterPro"/>
</dbReference>
<name>A0AA91EF13_9GAMM</name>
<keyword evidence="4" id="KW-1185">Reference proteome</keyword>
<organism evidence="3 4">
    <name type="scientific">Obesumbacterium proteus ATCC 12841</name>
    <dbReference type="NCBI Taxonomy" id="1354268"/>
    <lineage>
        <taxon>Bacteria</taxon>
        <taxon>Pseudomonadati</taxon>
        <taxon>Pseudomonadota</taxon>
        <taxon>Gammaproteobacteria</taxon>
        <taxon>Enterobacterales</taxon>
        <taxon>Hafniaceae</taxon>
        <taxon>Obesumbacterium</taxon>
    </lineage>
</organism>
<protein>
    <submittedName>
        <fullName evidence="3">Phosphatase/kinase</fullName>
    </submittedName>
</protein>
<feature type="domain" description="Antitoxin Xre-like helix-turn-helix" evidence="2">
    <location>
        <begin position="29"/>
        <end position="90"/>
    </location>
</feature>
<accession>A0AA91EF13</accession>
<dbReference type="RefSeq" id="WP_046459353.1">
    <property type="nucleotide sequence ID" value="NZ_LXEX01000028.1"/>
</dbReference>
<evidence type="ECO:0000313" key="3">
    <source>
        <dbReference type="EMBL" id="OAT59413.1"/>
    </source>
</evidence>
<dbReference type="InterPro" id="IPR046847">
    <property type="entry name" value="Xre-like_HTH"/>
</dbReference>
<dbReference type="InterPro" id="IPR024467">
    <property type="entry name" value="Xre/MbcA/ParS-like_toxin-bd"/>
</dbReference>
<dbReference type="AlphaFoldDB" id="A0AA91EF13"/>
<gene>
    <name evidence="3" type="ORF">M993_01966</name>
</gene>
<dbReference type="Pfam" id="PF09722">
    <property type="entry name" value="Xre_MbcA_ParS_C"/>
    <property type="match status" value="1"/>
</dbReference>
<dbReference type="Pfam" id="PF20432">
    <property type="entry name" value="Xre-like-HTH"/>
    <property type="match status" value="1"/>
</dbReference>
<dbReference type="Proteomes" id="UP000078431">
    <property type="component" value="Unassembled WGS sequence"/>
</dbReference>
<evidence type="ECO:0000259" key="2">
    <source>
        <dbReference type="Pfam" id="PF20432"/>
    </source>
</evidence>
<dbReference type="EMBL" id="LXEX01000028">
    <property type="protein sequence ID" value="OAT59413.1"/>
    <property type="molecule type" value="Genomic_DNA"/>
</dbReference>
<proteinExistence type="predicted"/>
<evidence type="ECO:0000313" key="4">
    <source>
        <dbReference type="Proteomes" id="UP000078431"/>
    </source>
</evidence>